<organism evidence="2 3">
    <name type="scientific">Plectus sambesii</name>
    <dbReference type="NCBI Taxonomy" id="2011161"/>
    <lineage>
        <taxon>Eukaryota</taxon>
        <taxon>Metazoa</taxon>
        <taxon>Ecdysozoa</taxon>
        <taxon>Nematoda</taxon>
        <taxon>Chromadorea</taxon>
        <taxon>Plectida</taxon>
        <taxon>Plectina</taxon>
        <taxon>Plectoidea</taxon>
        <taxon>Plectidae</taxon>
        <taxon>Plectus</taxon>
    </lineage>
</organism>
<feature type="compositionally biased region" description="Basic residues" evidence="1">
    <location>
        <begin position="57"/>
        <end position="69"/>
    </location>
</feature>
<dbReference type="WBParaSite" id="PSAMB.scaffold3837size16697.g22694.t1">
    <property type="protein sequence ID" value="PSAMB.scaffold3837size16697.g22694.t1"/>
    <property type="gene ID" value="PSAMB.scaffold3837size16697.g22694"/>
</dbReference>
<sequence length="140" mass="15257">MLESVAVILCIRHRSLAPVKWTITALVERANKRNLNTDVIHAAARRGGPQSSGTQQRPKRHCRQSKRNVNRALTPRSTADRPCAAPVGGGGGGDQHTGSDLEIAGRVDRSDCSNYDRSSSFLIYASALGFYSILLHVDIY</sequence>
<evidence type="ECO:0000256" key="1">
    <source>
        <dbReference type="SAM" id="MobiDB-lite"/>
    </source>
</evidence>
<accession>A0A914WGF8</accession>
<protein>
    <submittedName>
        <fullName evidence="3">Uncharacterized protein</fullName>
    </submittedName>
</protein>
<evidence type="ECO:0000313" key="3">
    <source>
        <dbReference type="WBParaSite" id="PSAMB.scaffold3837size16697.g22694.t1"/>
    </source>
</evidence>
<name>A0A914WGF8_9BILA</name>
<keyword evidence="2" id="KW-1185">Reference proteome</keyword>
<feature type="region of interest" description="Disordered" evidence="1">
    <location>
        <begin position="41"/>
        <end position="102"/>
    </location>
</feature>
<dbReference type="AlphaFoldDB" id="A0A914WGF8"/>
<evidence type="ECO:0000313" key="2">
    <source>
        <dbReference type="Proteomes" id="UP000887566"/>
    </source>
</evidence>
<proteinExistence type="predicted"/>
<dbReference type="Proteomes" id="UP000887566">
    <property type="component" value="Unplaced"/>
</dbReference>
<reference evidence="3" key="1">
    <citation type="submission" date="2022-11" db="UniProtKB">
        <authorList>
            <consortium name="WormBaseParasite"/>
        </authorList>
    </citation>
    <scope>IDENTIFICATION</scope>
</reference>